<dbReference type="Proteomes" id="UP000283523">
    <property type="component" value="Unassembled WGS sequence"/>
</dbReference>
<dbReference type="RefSeq" id="WP_119669416.1">
    <property type="nucleotide sequence ID" value="NZ_QXED01000005.1"/>
</dbReference>
<evidence type="ECO:0000256" key="1">
    <source>
        <dbReference type="SAM" id="SignalP"/>
    </source>
</evidence>
<dbReference type="EMBL" id="QXED01000005">
    <property type="protein sequence ID" value="RIV21625.1"/>
    <property type="molecule type" value="Genomic_DNA"/>
</dbReference>
<evidence type="ECO:0000313" key="3">
    <source>
        <dbReference type="Proteomes" id="UP000283523"/>
    </source>
</evidence>
<gene>
    <name evidence="2" type="ORF">DYU11_19710</name>
</gene>
<feature type="signal peptide" evidence="1">
    <location>
        <begin position="1"/>
        <end position="26"/>
    </location>
</feature>
<dbReference type="OrthoDB" id="1436925at2"/>
<accession>A0A418M790</accession>
<reference evidence="2 3" key="1">
    <citation type="submission" date="2018-08" db="EMBL/GenBank/DDBJ databases">
        <title>Fibrisoma montanum sp. nov., isolated from Danxia mountain soil.</title>
        <authorList>
            <person name="Huang Y."/>
        </authorList>
    </citation>
    <scope>NUCLEOTIDE SEQUENCE [LARGE SCALE GENOMIC DNA]</scope>
    <source>
        <strain evidence="2 3">HYT19</strain>
    </source>
</reference>
<organism evidence="2 3">
    <name type="scientific">Fibrisoma montanum</name>
    <dbReference type="NCBI Taxonomy" id="2305895"/>
    <lineage>
        <taxon>Bacteria</taxon>
        <taxon>Pseudomonadati</taxon>
        <taxon>Bacteroidota</taxon>
        <taxon>Cytophagia</taxon>
        <taxon>Cytophagales</taxon>
        <taxon>Spirosomataceae</taxon>
        <taxon>Fibrisoma</taxon>
    </lineage>
</organism>
<proteinExistence type="predicted"/>
<sequence length="153" mass="17127">MTKCVVFLVSLLAVAGLLQTCTDSGASTITQAEDEVFAIHNEVMPKIGRLMQLRKQLKVHAHSLDSMQQAGQSATASIRVDEKRDEALRLMQNLTIADSLMVRWMARYNGDTLDRLPTDQALLYLEQEKEKIDDVKSKINTSIQQAEAFFSTP</sequence>
<evidence type="ECO:0000313" key="2">
    <source>
        <dbReference type="EMBL" id="RIV21625.1"/>
    </source>
</evidence>
<dbReference type="AlphaFoldDB" id="A0A418M790"/>
<feature type="chain" id="PRO_5019329406" evidence="1">
    <location>
        <begin position="27"/>
        <end position="153"/>
    </location>
</feature>
<comment type="caution">
    <text evidence="2">The sequence shown here is derived from an EMBL/GenBank/DDBJ whole genome shotgun (WGS) entry which is preliminary data.</text>
</comment>
<protein>
    <submittedName>
        <fullName evidence="2">Viral A-type inclusion protein</fullName>
    </submittedName>
</protein>
<name>A0A418M790_9BACT</name>
<keyword evidence="3" id="KW-1185">Reference proteome</keyword>
<keyword evidence="1" id="KW-0732">Signal</keyword>